<dbReference type="KEGG" id="hadh:FRZ61_19220"/>
<evidence type="ECO:0000313" key="1">
    <source>
        <dbReference type="EMBL" id="QEX21993.1"/>
    </source>
</evidence>
<protein>
    <submittedName>
        <fullName evidence="1">Uncharacterized protein</fullName>
    </submittedName>
</protein>
<keyword evidence="2" id="KW-1185">Reference proteome</keyword>
<dbReference type="EMBL" id="CP042582">
    <property type="protein sequence ID" value="QEX21993.1"/>
    <property type="molecule type" value="Genomic_DNA"/>
</dbReference>
<dbReference type="Pfam" id="PF07277">
    <property type="entry name" value="SapC"/>
    <property type="match status" value="1"/>
</dbReference>
<reference evidence="1 2" key="1">
    <citation type="submission" date="2019-08" db="EMBL/GenBank/DDBJ databases">
        <title>Hyperibacter terrae gen. nov., sp. nov. and Hyperibacter viscosus sp. nov., two new members in the family Rhodospirillaceae isolated from the rhizosphere of Hypericum perforatum.</title>
        <authorList>
            <person name="Noviana Z."/>
        </authorList>
    </citation>
    <scope>NUCLEOTIDE SEQUENCE [LARGE SCALE GENOMIC DNA]</scope>
    <source>
        <strain evidence="1 2">R5959</strain>
    </source>
</reference>
<name>A0A5J6MYG0_9PROT</name>
<organism evidence="1 2">
    <name type="scientific">Hypericibacter adhaerens</name>
    <dbReference type="NCBI Taxonomy" id="2602016"/>
    <lineage>
        <taxon>Bacteria</taxon>
        <taxon>Pseudomonadati</taxon>
        <taxon>Pseudomonadota</taxon>
        <taxon>Alphaproteobacteria</taxon>
        <taxon>Rhodospirillales</taxon>
        <taxon>Dongiaceae</taxon>
        <taxon>Hypericibacter</taxon>
    </lineage>
</organism>
<accession>A0A5J6MYG0</accession>
<dbReference type="Pfam" id="PF19541">
    <property type="entry name" value="DUF6065"/>
    <property type="match status" value="1"/>
</dbReference>
<dbReference type="InterPro" id="IPR010836">
    <property type="entry name" value="SapC"/>
</dbReference>
<dbReference type="InterPro" id="IPR045709">
    <property type="entry name" value="DUF6065"/>
</dbReference>
<dbReference type="OrthoDB" id="8910986at2"/>
<dbReference type="Proteomes" id="UP000325797">
    <property type="component" value="Chromosome"/>
</dbReference>
<sequence length="510" mass="55795">MAGKMKLSYFATDPLSGVPQPASPTRPWMDETAQAFAYRCLPLNIANAHGWELLSPAAFSACWNGGAEPGAIDIRSDAEPLLQPTSLFGHGVLTFHLHGIFRTEPGWNLFVTGPVNRPKDGIAALSGVIETDWAPYTFTMNWKFTRARHWVSFEAGEPFCFLFPVQRGVLDGVAAEVRDIADDPSLKADYERWSRERTSFGDRLNVTGSPEQKERWQKRYYRGMNMQDRPGAPDHQIKLRLPEFADRRSPAMRSTPGAGPLGLPPFFRKIAPLSRLAHAELGLQEGDYGFAASTPLVPLGISELAPAARHYPIVFAAMNPPRPLCVLGAMADSNLHVDASGHWRAGAYIPAAARRYPFITIVSKDNADTLILGIDETATQLSPSAPSKLFDRGEMTALCRERLEFCSRVSAALRQADDFGTTLSQSGLLMPLRNAAPARIATRSCMEGLRTIDPARLASLLDATREAWRANGWLAAIEAQIASSRHWNGLLNLDDAMSARMAGETASPAG</sequence>
<gene>
    <name evidence="1" type="ORF">FRZ61_19220</name>
</gene>
<evidence type="ECO:0000313" key="2">
    <source>
        <dbReference type="Proteomes" id="UP000325797"/>
    </source>
</evidence>
<proteinExistence type="predicted"/>
<dbReference type="AlphaFoldDB" id="A0A5J6MYG0"/>
<dbReference type="RefSeq" id="WP_151116967.1">
    <property type="nucleotide sequence ID" value="NZ_CP042582.1"/>
</dbReference>